<protein>
    <submittedName>
        <fullName evidence="1">Uncharacterized protein</fullName>
    </submittedName>
</protein>
<evidence type="ECO:0000313" key="2">
    <source>
        <dbReference type="Proteomes" id="UP000610966"/>
    </source>
</evidence>
<dbReference type="EMBL" id="BOOG01000040">
    <property type="protein sequence ID" value="GIH71826.1"/>
    <property type="molecule type" value="Genomic_DNA"/>
</dbReference>
<accession>A0A8J3RCJ5</accession>
<keyword evidence="2" id="KW-1185">Reference proteome</keyword>
<sequence length="72" mass="7246">MLLVIVTGSRSGPAAACAGLATVTTGEATTMAAKQVSSFLLTVFGVRRIGDSSAAREPAGRPATGIRIGWRG</sequence>
<evidence type="ECO:0000313" key="1">
    <source>
        <dbReference type="EMBL" id="GIH71826.1"/>
    </source>
</evidence>
<name>A0A8J3RCJ5_9ACTN</name>
<gene>
    <name evidence="1" type="ORF">Mth01_40790</name>
</gene>
<comment type="caution">
    <text evidence="1">The sequence shown here is derived from an EMBL/GenBank/DDBJ whole genome shotgun (WGS) entry which is preliminary data.</text>
</comment>
<proteinExistence type="predicted"/>
<reference evidence="1" key="1">
    <citation type="submission" date="2021-01" db="EMBL/GenBank/DDBJ databases">
        <title>Whole genome shotgun sequence of Sphaerimonospora thailandensis NBRC 107569.</title>
        <authorList>
            <person name="Komaki H."/>
            <person name="Tamura T."/>
        </authorList>
    </citation>
    <scope>NUCLEOTIDE SEQUENCE</scope>
    <source>
        <strain evidence="1">NBRC 107569</strain>
    </source>
</reference>
<organism evidence="1 2">
    <name type="scientific">Sphaerimonospora thailandensis</name>
    <dbReference type="NCBI Taxonomy" id="795644"/>
    <lineage>
        <taxon>Bacteria</taxon>
        <taxon>Bacillati</taxon>
        <taxon>Actinomycetota</taxon>
        <taxon>Actinomycetes</taxon>
        <taxon>Streptosporangiales</taxon>
        <taxon>Streptosporangiaceae</taxon>
        <taxon>Sphaerimonospora</taxon>
    </lineage>
</organism>
<dbReference type="AlphaFoldDB" id="A0A8J3RCJ5"/>
<dbReference type="Proteomes" id="UP000610966">
    <property type="component" value="Unassembled WGS sequence"/>
</dbReference>